<proteinExistence type="predicted"/>
<dbReference type="Pfam" id="PF18648">
    <property type="entry name" value="ADPRTs_Tse2"/>
    <property type="match status" value="1"/>
</dbReference>
<name>A0A9W9MFG2_9EURO</name>
<dbReference type="Proteomes" id="UP001150879">
    <property type="component" value="Unassembled WGS sequence"/>
</dbReference>
<accession>A0A9W9MFG2</accession>
<dbReference type="EMBL" id="JAPQKP010000003">
    <property type="protein sequence ID" value="KAJ5200153.1"/>
    <property type="molecule type" value="Genomic_DNA"/>
</dbReference>
<keyword evidence="3" id="KW-1185">Reference proteome</keyword>
<reference evidence="2" key="2">
    <citation type="journal article" date="2023" name="IMA Fungus">
        <title>Comparative genomic study of the Penicillium genus elucidates a diverse pangenome and 15 lateral gene transfer events.</title>
        <authorList>
            <person name="Petersen C."/>
            <person name="Sorensen T."/>
            <person name="Nielsen M.R."/>
            <person name="Sondergaard T.E."/>
            <person name="Sorensen J.L."/>
            <person name="Fitzpatrick D.A."/>
            <person name="Frisvad J.C."/>
            <person name="Nielsen K.L."/>
        </authorList>
    </citation>
    <scope>NUCLEOTIDE SEQUENCE</scope>
    <source>
        <strain evidence="2">IBT 16849</strain>
    </source>
</reference>
<sequence>MYRSLTRLPLGFAGVSSLSRRRALTYASKHRAFPTTLYLTRVQLERKSELYDLAFNKPEWAYSDGMEVSKDGLVHPTINNRVCNGALLISNTHSMHELTDNAVTYYVDCLSSGQAPATEPHFLCIPKGDPSFIPRPLTGTNFSTKGPLSRNP</sequence>
<evidence type="ECO:0000313" key="2">
    <source>
        <dbReference type="EMBL" id="KAJ5200153.1"/>
    </source>
</evidence>
<dbReference type="InterPro" id="IPR041018">
    <property type="entry name" value="ADPRTs_Tse2"/>
</dbReference>
<feature type="domain" description="Tse2 ADP-ribosyltransferase toxin" evidence="1">
    <location>
        <begin position="39"/>
        <end position="130"/>
    </location>
</feature>
<comment type="caution">
    <text evidence="2">The sequence shown here is derived from an EMBL/GenBank/DDBJ whole genome shotgun (WGS) entry which is preliminary data.</text>
</comment>
<reference evidence="2" key="1">
    <citation type="submission" date="2022-11" db="EMBL/GenBank/DDBJ databases">
        <authorList>
            <person name="Petersen C."/>
        </authorList>
    </citation>
    <scope>NUCLEOTIDE SEQUENCE</scope>
    <source>
        <strain evidence="2">IBT 16849</strain>
    </source>
</reference>
<protein>
    <recommendedName>
        <fullName evidence="1">Tse2 ADP-ribosyltransferase toxin domain-containing protein</fullName>
    </recommendedName>
</protein>
<organism evidence="2 3">
    <name type="scientific">Penicillium cf. griseofulvum</name>
    <dbReference type="NCBI Taxonomy" id="2972120"/>
    <lineage>
        <taxon>Eukaryota</taxon>
        <taxon>Fungi</taxon>
        <taxon>Dikarya</taxon>
        <taxon>Ascomycota</taxon>
        <taxon>Pezizomycotina</taxon>
        <taxon>Eurotiomycetes</taxon>
        <taxon>Eurotiomycetidae</taxon>
        <taxon>Eurotiales</taxon>
        <taxon>Aspergillaceae</taxon>
        <taxon>Penicillium</taxon>
    </lineage>
</organism>
<evidence type="ECO:0000313" key="3">
    <source>
        <dbReference type="Proteomes" id="UP001150879"/>
    </source>
</evidence>
<gene>
    <name evidence="2" type="ORF">N7472_005357</name>
</gene>
<dbReference type="AlphaFoldDB" id="A0A9W9MFG2"/>
<evidence type="ECO:0000259" key="1">
    <source>
        <dbReference type="Pfam" id="PF18648"/>
    </source>
</evidence>